<proteinExistence type="predicted"/>
<accession>A0ABV5FY58</accession>
<dbReference type="EMBL" id="JBHMFI010000001">
    <property type="protein sequence ID" value="MFB9071173.1"/>
    <property type="molecule type" value="Genomic_DNA"/>
</dbReference>
<organism evidence="2 3">
    <name type="scientific">Citricoccus parietis</name>
    <dbReference type="NCBI Taxonomy" id="592307"/>
    <lineage>
        <taxon>Bacteria</taxon>
        <taxon>Bacillati</taxon>
        <taxon>Actinomycetota</taxon>
        <taxon>Actinomycetes</taxon>
        <taxon>Micrococcales</taxon>
        <taxon>Micrococcaceae</taxon>
        <taxon>Citricoccus</taxon>
    </lineage>
</organism>
<dbReference type="Proteomes" id="UP001589575">
    <property type="component" value="Unassembled WGS sequence"/>
</dbReference>
<evidence type="ECO:0000313" key="3">
    <source>
        <dbReference type="Proteomes" id="UP001589575"/>
    </source>
</evidence>
<evidence type="ECO:0000256" key="1">
    <source>
        <dbReference type="SAM" id="MobiDB-lite"/>
    </source>
</evidence>
<reference evidence="2 3" key="1">
    <citation type="submission" date="2024-09" db="EMBL/GenBank/DDBJ databases">
        <authorList>
            <person name="Sun Q."/>
            <person name="Mori K."/>
        </authorList>
    </citation>
    <scope>NUCLEOTIDE SEQUENCE [LARGE SCALE GENOMIC DNA]</scope>
    <source>
        <strain evidence="2 3">CCM 7609</strain>
    </source>
</reference>
<sequence>MCGQVRTAHPSTVASPARPVTARGEFGGDGERRRTRPGPVVRTSTPGACRRSGRVPRRSPDRPVRPAPRCARGTSAP</sequence>
<evidence type="ECO:0000313" key="2">
    <source>
        <dbReference type="EMBL" id="MFB9071173.1"/>
    </source>
</evidence>
<protein>
    <submittedName>
        <fullName evidence="2">Uncharacterized protein</fullName>
    </submittedName>
</protein>
<keyword evidence="3" id="KW-1185">Reference proteome</keyword>
<comment type="caution">
    <text evidence="2">The sequence shown here is derived from an EMBL/GenBank/DDBJ whole genome shotgun (WGS) entry which is preliminary data.</text>
</comment>
<feature type="region of interest" description="Disordered" evidence="1">
    <location>
        <begin position="1"/>
        <end position="77"/>
    </location>
</feature>
<gene>
    <name evidence="2" type="ORF">ACFFX0_08180</name>
</gene>
<name>A0ABV5FY58_9MICC</name>